<feature type="transmembrane region" description="Helical" evidence="5">
    <location>
        <begin position="111"/>
        <end position="133"/>
    </location>
</feature>
<name>A0A7S3PLL7_9STRA</name>
<feature type="transmembrane region" description="Helical" evidence="5">
    <location>
        <begin position="84"/>
        <end position="104"/>
    </location>
</feature>
<dbReference type="AlphaFoldDB" id="A0A7S3PLL7"/>
<feature type="transmembrane region" description="Helical" evidence="5">
    <location>
        <begin position="174"/>
        <end position="192"/>
    </location>
</feature>
<dbReference type="Pfam" id="PF07690">
    <property type="entry name" value="MFS_1"/>
    <property type="match status" value="1"/>
</dbReference>
<feature type="transmembrane region" description="Helical" evidence="5">
    <location>
        <begin position="451"/>
        <end position="471"/>
    </location>
</feature>
<dbReference type="Gene3D" id="1.20.1250.20">
    <property type="entry name" value="MFS general substrate transporter like domains"/>
    <property type="match status" value="2"/>
</dbReference>
<protein>
    <recommendedName>
        <fullName evidence="6">Major facilitator superfamily (MFS) profile domain-containing protein</fullName>
    </recommendedName>
</protein>
<feature type="domain" description="Major facilitator superfamily (MFS) profile" evidence="6">
    <location>
        <begin position="45"/>
        <end position="475"/>
    </location>
</feature>
<dbReference type="InterPro" id="IPR011701">
    <property type="entry name" value="MFS"/>
</dbReference>
<accession>A0A7S3PLL7</accession>
<sequence length="614" mass="66955">MWVQSVMLAVVVGSCILACLYDVEFNPVSKKVYPERRKRYQRLSKWLPLGLVYALFYTSRYNIIAGNVPEVRDKLGFSASEFGLVISGGFWMYAVSAPFTGYLSDHVGARFSLIVAVLGCAISNLALGVYFSISNKASSLLLFITLYSINIFFQGFGTAAIIKVNGLLYAPEERGVFAGLFNILITSGYYLALAVCPQLVTSCGWPSVFIAPGTGLMFCLFLIICLVPRDQLLREAEFQCCKDIESDGSSKLLQNEALSEDENVATSVDAASSKQSPLIILLHSPTFPLYLIAIMCTSWTRDSLLTWMYSFFASENDGNSLEGDDISLLAGAVTFGGFVGGLACGKISDLCFAGKRVQPMLFFNACQFFAIVALYLMRFSNPIVLAICVFFICVFLLGNYTLLSYTIPTDLESSLMGTAAGIMTAVGYIASGTSGLVLGKTITLFGYLEGWLVPMLAATALCSAVVLAAYFRQGRDSNPSVPSPYDGLSIPSEGVLRSGSVDCSSTGDDFVAVLGSDLCKWSLVPARVRNAGIADERLRSRYGTMCFYQFASSDPTSIADRLAWRLGFHDTNDIDPVKPCEKKSTAASLFLKARREDPTSYFGKSDSRRWVMPW</sequence>
<dbReference type="PANTHER" id="PTHR43826">
    <property type="entry name" value="GLUCOSE-6-PHOSPHATE EXCHANGER SLC37A4"/>
    <property type="match status" value="1"/>
</dbReference>
<feature type="transmembrane region" description="Helical" evidence="5">
    <location>
        <begin position="278"/>
        <end position="300"/>
    </location>
</feature>
<evidence type="ECO:0000256" key="4">
    <source>
        <dbReference type="ARBA" id="ARBA00023136"/>
    </source>
</evidence>
<comment type="subcellular location">
    <subcellularLocation>
        <location evidence="1">Endomembrane system</location>
        <topology evidence="1">Multi-pass membrane protein</topology>
    </subcellularLocation>
</comment>
<dbReference type="GO" id="GO:0061513">
    <property type="term" value="F:glucose 6-phosphate:phosphate antiporter activity"/>
    <property type="evidence" value="ECO:0007669"/>
    <property type="project" value="TreeGrafter"/>
</dbReference>
<dbReference type="GO" id="GO:0012505">
    <property type="term" value="C:endomembrane system"/>
    <property type="evidence" value="ECO:0007669"/>
    <property type="project" value="UniProtKB-SubCell"/>
</dbReference>
<evidence type="ECO:0000256" key="5">
    <source>
        <dbReference type="SAM" id="Phobius"/>
    </source>
</evidence>
<gene>
    <name evidence="7" type="ORF">ASTO00021_LOCUS13498</name>
</gene>
<evidence type="ECO:0000256" key="2">
    <source>
        <dbReference type="ARBA" id="ARBA00022692"/>
    </source>
</evidence>
<evidence type="ECO:0000256" key="1">
    <source>
        <dbReference type="ARBA" id="ARBA00004127"/>
    </source>
</evidence>
<feature type="transmembrane region" description="Helical" evidence="5">
    <location>
        <begin position="383"/>
        <end position="403"/>
    </location>
</feature>
<feature type="transmembrane region" description="Helical" evidence="5">
    <location>
        <begin position="415"/>
        <end position="439"/>
    </location>
</feature>
<organism evidence="7">
    <name type="scientific">Aplanochytrium stocchinoi</name>
    <dbReference type="NCBI Taxonomy" id="215587"/>
    <lineage>
        <taxon>Eukaryota</taxon>
        <taxon>Sar</taxon>
        <taxon>Stramenopiles</taxon>
        <taxon>Bigyra</taxon>
        <taxon>Labyrinthulomycetes</taxon>
        <taxon>Thraustochytrida</taxon>
        <taxon>Thraustochytriidae</taxon>
        <taxon>Aplanochytrium</taxon>
    </lineage>
</organism>
<keyword evidence="2 5" id="KW-0812">Transmembrane</keyword>
<dbReference type="InterPro" id="IPR051337">
    <property type="entry name" value="OPA_Antiporter"/>
</dbReference>
<feature type="transmembrane region" description="Helical" evidence="5">
    <location>
        <begin position="204"/>
        <end position="227"/>
    </location>
</feature>
<evidence type="ECO:0000313" key="7">
    <source>
        <dbReference type="EMBL" id="CAE0443411.1"/>
    </source>
</evidence>
<keyword evidence="3 5" id="KW-1133">Transmembrane helix</keyword>
<reference evidence="7" key="1">
    <citation type="submission" date="2021-01" db="EMBL/GenBank/DDBJ databases">
        <authorList>
            <person name="Corre E."/>
            <person name="Pelletier E."/>
            <person name="Niang G."/>
            <person name="Scheremetjew M."/>
            <person name="Finn R."/>
            <person name="Kale V."/>
            <person name="Holt S."/>
            <person name="Cochrane G."/>
            <person name="Meng A."/>
            <person name="Brown T."/>
            <person name="Cohen L."/>
        </authorList>
    </citation>
    <scope>NUCLEOTIDE SEQUENCE</scope>
    <source>
        <strain evidence="7">GSBS06</strain>
    </source>
</reference>
<dbReference type="GO" id="GO:0035435">
    <property type="term" value="P:phosphate ion transmembrane transport"/>
    <property type="evidence" value="ECO:0007669"/>
    <property type="project" value="TreeGrafter"/>
</dbReference>
<dbReference type="InterPro" id="IPR036259">
    <property type="entry name" value="MFS_trans_sf"/>
</dbReference>
<dbReference type="GO" id="GO:0016020">
    <property type="term" value="C:membrane"/>
    <property type="evidence" value="ECO:0007669"/>
    <property type="project" value="UniProtKB-ARBA"/>
</dbReference>
<feature type="transmembrane region" description="Helical" evidence="5">
    <location>
        <begin position="6"/>
        <end position="25"/>
    </location>
</feature>
<feature type="transmembrane region" description="Helical" evidence="5">
    <location>
        <begin position="357"/>
        <end position="377"/>
    </location>
</feature>
<feature type="transmembrane region" description="Helical" evidence="5">
    <location>
        <begin position="326"/>
        <end position="345"/>
    </location>
</feature>
<evidence type="ECO:0000259" key="6">
    <source>
        <dbReference type="PROSITE" id="PS50850"/>
    </source>
</evidence>
<dbReference type="SUPFAM" id="SSF103473">
    <property type="entry name" value="MFS general substrate transporter"/>
    <property type="match status" value="1"/>
</dbReference>
<dbReference type="PROSITE" id="PS50850">
    <property type="entry name" value="MFS"/>
    <property type="match status" value="1"/>
</dbReference>
<keyword evidence="4 5" id="KW-0472">Membrane</keyword>
<dbReference type="EMBL" id="HBIN01017687">
    <property type="protein sequence ID" value="CAE0443411.1"/>
    <property type="molecule type" value="Transcribed_RNA"/>
</dbReference>
<dbReference type="PANTHER" id="PTHR43826:SF3">
    <property type="entry name" value="GLUCOSE-6-PHOSPHATE EXCHANGER SLC37A4"/>
    <property type="match status" value="1"/>
</dbReference>
<evidence type="ECO:0000256" key="3">
    <source>
        <dbReference type="ARBA" id="ARBA00022989"/>
    </source>
</evidence>
<feature type="transmembrane region" description="Helical" evidence="5">
    <location>
        <begin position="46"/>
        <end position="64"/>
    </location>
</feature>
<feature type="transmembrane region" description="Helical" evidence="5">
    <location>
        <begin position="139"/>
        <end position="162"/>
    </location>
</feature>
<proteinExistence type="predicted"/>
<dbReference type="InterPro" id="IPR020846">
    <property type="entry name" value="MFS_dom"/>
</dbReference>